<dbReference type="HOGENOM" id="CLU_3215616_0_0_4"/>
<protein>
    <submittedName>
        <fullName evidence="1">Uncharacterized protein</fullName>
    </submittedName>
</protein>
<dbReference type="Proteomes" id="UP000005837">
    <property type="component" value="Unassembled WGS sequence"/>
</dbReference>
<evidence type="ECO:0000313" key="1">
    <source>
        <dbReference type="EMBL" id="EEG23103.1"/>
    </source>
</evidence>
<sequence>MATTLSGSLVNIAGYLKPRLTSLAPLCKVPFSHHHHGDAHAHPV</sequence>
<evidence type="ECO:0000313" key="2">
    <source>
        <dbReference type="Proteomes" id="UP000005837"/>
    </source>
</evidence>
<dbReference type="AlphaFoldDB" id="C0DXX6"/>
<dbReference type="EMBL" id="ACEA01000048">
    <property type="protein sequence ID" value="EEG23103.1"/>
    <property type="molecule type" value="Genomic_DNA"/>
</dbReference>
<reference evidence="1 2" key="1">
    <citation type="submission" date="2009-01" db="EMBL/GenBank/DDBJ databases">
        <authorList>
            <person name="Fulton L."/>
            <person name="Clifton S."/>
            <person name="Chinwalla A.T."/>
            <person name="Mitreva M."/>
            <person name="Sodergren E."/>
            <person name="Weinstock G."/>
            <person name="Clifton S."/>
            <person name="Dooling D.J."/>
            <person name="Fulton B."/>
            <person name="Minx P."/>
            <person name="Pepin K.H."/>
            <person name="Johnson M."/>
            <person name="Bhonagiri V."/>
            <person name="Nash W.E."/>
            <person name="Mardis E.R."/>
            <person name="Wilson R.K."/>
        </authorList>
    </citation>
    <scope>NUCLEOTIDE SEQUENCE [LARGE SCALE GENOMIC DNA]</scope>
    <source>
        <strain evidence="1 2">ATCC 23834</strain>
    </source>
</reference>
<comment type="caution">
    <text evidence="1">The sequence shown here is derived from an EMBL/GenBank/DDBJ whole genome shotgun (WGS) entry which is preliminary data.</text>
</comment>
<accession>C0DXX6</accession>
<proteinExistence type="predicted"/>
<gene>
    <name evidence="1" type="ORF">EIKCOROL_02238</name>
</gene>
<organism evidence="1 2">
    <name type="scientific">Eikenella corrodens ATCC 23834</name>
    <dbReference type="NCBI Taxonomy" id="546274"/>
    <lineage>
        <taxon>Bacteria</taxon>
        <taxon>Pseudomonadati</taxon>
        <taxon>Pseudomonadota</taxon>
        <taxon>Betaproteobacteria</taxon>
        <taxon>Neisseriales</taxon>
        <taxon>Neisseriaceae</taxon>
        <taxon>Eikenella</taxon>
    </lineage>
</organism>
<name>C0DXX6_EIKCO</name>